<dbReference type="Pfam" id="PF01740">
    <property type="entry name" value="STAS"/>
    <property type="match status" value="1"/>
</dbReference>
<dbReference type="PROSITE" id="PS50801">
    <property type="entry name" value="STAS"/>
    <property type="match status" value="1"/>
</dbReference>
<dbReference type="EMBL" id="JBHSFU010000003">
    <property type="protein sequence ID" value="MFC4557158.1"/>
    <property type="molecule type" value="Genomic_DNA"/>
</dbReference>
<gene>
    <name evidence="3" type="ORF">ACFO3D_02890</name>
</gene>
<feature type="domain" description="STAS" evidence="2">
    <location>
        <begin position="160"/>
        <end position="272"/>
    </location>
</feature>
<dbReference type="InterPro" id="IPR002645">
    <property type="entry name" value="STAS_dom"/>
</dbReference>
<proteinExistence type="predicted"/>
<keyword evidence="1" id="KW-0597">Phosphoprotein</keyword>
<name>A0ABV9DH22_9BACI</name>
<dbReference type="Gene3D" id="3.30.750.24">
    <property type="entry name" value="STAS domain"/>
    <property type="match status" value="1"/>
</dbReference>
<reference evidence="4" key="1">
    <citation type="journal article" date="2019" name="Int. J. Syst. Evol. Microbiol.">
        <title>The Global Catalogue of Microorganisms (GCM) 10K type strain sequencing project: providing services to taxonomists for standard genome sequencing and annotation.</title>
        <authorList>
            <consortium name="The Broad Institute Genomics Platform"/>
            <consortium name="The Broad Institute Genome Sequencing Center for Infectious Disease"/>
            <person name="Wu L."/>
            <person name="Ma J."/>
        </authorList>
    </citation>
    <scope>NUCLEOTIDE SEQUENCE [LARGE SCALE GENOMIC DNA]</scope>
    <source>
        <strain evidence="4">CGMCC 4.7426</strain>
    </source>
</reference>
<dbReference type="RefSeq" id="WP_390293096.1">
    <property type="nucleotide sequence ID" value="NZ_JBHSFU010000003.1"/>
</dbReference>
<dbReference type="Proteomes" id="UP001595989">
    <property type="component" value="Unassembled WGS sequence"/>
</dbReference>
<accession>A0ABV9DH22</accession>
<dbReference type="InterPro" id="IPR051932">
    <property type="entry name" value="Bact_StressResp_Reg"/>
</dbReference>
<comment type="caution">
    <text evidence="3">The sequence shown here is derived from an EMBL/GenBank/DDBJ whole genome shotgun (WGS) entry which is preliminary data.</text>
</comment>
<evidence type="ECO:0000259" key="2">
    <source>
        <dbReference type="PROSITE" id="PS50801"/>
    </source>
</evidence>
<evidence type="ECO:0000313" key="4">
    <source>
        <dbReference type="Proteomes" id="UP001595989"/>
    </source>
</evidence>
<keyword evidence="4" id="KW-1185">Reference proteome</keyword>
<dbReference type="SUPFAM" id="SSF52091">
    <property type="entry name" value="SpoIIaa-like"/>
    <property type="match status" value="1"/>
</dbReference>
<dbReference type="PANTHER" id="PTHR33745">
    <property type="entry name" value="RSBT ANTAGONIST PROTEIN RSBS-RELATED"/>
    <property type="match status" value="1"/>
</dbReference>
<dbReference type="PANTHER" id="PTHR33745:SF3">
    <property type="entry name" value="RSBT CO-ANTAGONIST PROTEIN RSBRC"/>
    <property type="match status" value="1"/>
</dbReference>
<dbReference type="CDD" id="cd07041">
    <property type="entry name" value="STAS_RsbR_RsbS_like"/>
    <property type="match status" value="1"/>
</dbReference>
<evidence type="ECO:0000313" key="3">
    <source>
        <dbReference type="EMBL" id="MFC4557158.1"/>
    </source>
</evidence>
<organism evidence="3 4">
    <name type="scientific">Virgibacillus kekensis</name>
    <dbReference type="NCBI Taxonomy" id="202261"/>
    <lineage>
        <taxon>Bacteria</taxon>
        <taxon>Bacillati</taxon>
        <taxon>Bacillota</taxon>
        <taxon>Bacilli</taxon>
        <taxon>Bacillales</taxon>
        <taxon>Bacillaceae</taxon>
        <taxon>Virgibacillus</taxon>
    </lineage>
</organism>
<dbReference type="InterPro" id="IPR036513">
    <property type="entry name" value="STAS_dom_sf"/>
</dbReference>
<sequence>MDLTYDNEQTIRQFLIDNKQDFEDQLLNEAKNVRDKIEEIQLIGNINLLYNAHKLVLFVVDEKEQEVVEFARQEGIAWAKYSLTLALKIEWVQAIRRTLWDFLYEYDKFSESISNREDFFQMESKVNDLVDKFLNGFFISYSSYKDELIEDQRKLVENLSVPIIPITSTISILPLIGSMDRYRANIIEEKVLLEIGNRRVQTLIMDLSGIAEMETEAMQLFMKLLDGISMMGCKAVITGLRPDIVRNMVNLNMEFGQKAETKGSLQQALDGYLKLNGNQINYNTLHDIQDEKTIPTDK</sequence>
<protein>
    <submittedName>
        <fullName evidence="3">STAS domain-containing protein</fullName>
    </submittedName>
</protein>
<evidence type="ECO:0000256" key="1">
    <source>
        <dbReference type="ARBA" id="ARBA00022553"/>
    </source>
</evidence>